<organism evidence="2 3">
    <name type="scientific">Duganella margarita</name>
    <dbReference type="NCBI Taxonomy" id="2692170"/>
    <lineage>
        <taxon>Bacteria</taxon>
        <taxon>Pseudomonadati</taxon>
        <taxon>Pseudomonadota</taxon>
        <taxon>Betaproteobacteria</taxon>
        <taxon>Burkholderiales</taxon>
        <taxon>Oxalobacteraceae</taxon>
        <taxon>Telluria group</taxon>
        <taxon>Duganella</taxon>
    </lineage>
</organism>
<dbReference type="InterPro" id="IPR050336">
    <property type="entry name" value="Chromosome_partition/occlusion"/>
</dbReference>
<dbReference type="CDD" id="cd16406">
    <property type="entry name" value="ParB_N_like"/>
    <property type="match status" value="1"/>
</dbReference>
<dbReference type="Gene3D" id="1.10.10.2830">
    <property type="match status" value="1"/>
</dbReference>
<dbReference type="PANTHER" id="PTHR33375:SF7">
    <property type="entry name" value="CHROMOSOME 2-PARTITIONING PROTEIN PARB-RELATED"/>
    <property type="match status" value="1"/>
</dbReference>
<comment type="caution">
    <text evidence="2">The sequence shown here is derived from an EMBL/GenBank/DDBJ whole genome shotgun (WGS) entry which is preliminary data.</text>
</comment>
<gene>
    <name evidence="2" type="ORF">GTP55_13515</name>
</gene>
<dbReference type="EMBL" id="WWCS01000007">
    <property type="protein sequence ID" value="MYN40392.1"/>
    <property type="molecule type" value="Genomic_DNA"/>
</dbReference>
<evidence type="ECO:0000256" key="1">
    <source>
        <dbReference type="SAM" id="MobiDB-lite"/>
    </source>
</evidence>
<reference evidence="2 3" key="1">
    <citation type="submission" date="2019-12" db="EMBL/GenBank/DDBJ databases">
        <title>Novel species isolated from a subtropical stream in China.</title>
        <authorList>
            <person name="Lu H."/>
        </authorList>
    </citation>
    <scope>NUCLEOTIDE SEQUENCE [LARGE SCALE GENOMIC DNA]</scope>
    <source>
        <strain evidence="2 3">FT109W</strain>
    </source>
</reference>
<evidence type="ECO:0000313" key="2">
    <source>
        <dbReference type="EMBL" id="MYN40392.1"/>
    </source>
</evidence>
<keyword evidence="3" id="KW-1185">Reference proteome</keyword>
<dbReference type="SUPFAM" id="SSF109709">
    <property type="entry name" value="KorB DNA-binding domain-like"/>
    <property type="match status" value="1"/>
</dbReference>
<proteinExistence type="predicted"/>
<protein>
    <recommendedName>
        <fullName evidence="4">Chromosome partitioning protein ParB</fullName>
    </recommendedName>
</protein>
<dbReference type="Proteomes" id="UP000466332">
    <property type="component" value="Unassembled WGS sequence"/>
</dbReference>
<sequence>MMYESEQTIAGDQSGDSDPTSAMALALQQASQRILAHATIGTASHRQMVPSVANVRKQPRDLNELKALVRAMGVLHNLVCYAQQRDGVPTGLLEIAAGKGRWQVVGELIAEGDLPEDYQLPYLLVGEDEAVLVSLAENLGRTAMHAADIFDGMRALAAQGRSVADIALAFSVSELTVRQRLKLANVAPRLFDLYRADRASYEQMAAVAVSDDHAAQLAAWDGLNAWERQPQRLRRLLTQHCVALGEDRVARYVGLKAYQQAGGLVTRDLFSTQEQGYVDDVALLDRLAQARLERLAARLRKEGWRWIAVHCRIDASALAAYGRVRTETLPPTPEQAARLAQLEQRAGQLRDALDQAEASGADEDGAAVRELAAVELEQGQLQAALQQPDRADRALAGALVTIDDQGKACVLRGLIRPQDRPQMVTGATTGLKTKQRVRGPHSARLTATLTAQRTLALRAELVRQPEVALLVLAHHLLRQVFYAERGGRAVQLDIKPPQLPPDAEDGAAWECWQAQRAALAAILPESGASAGLMAWLRRQPRNVVDDCIAFCTACSVDGVHQDERTPAAVADLVQAVGLDMRKWWQPTAQGYFAHVPKAHLLAVVAQAASPAAAVPLERMSKQAAAEAAARAMAERGWLPAVLGGAGLNGAAQAVAQDAEVDVDE</sequence>
<feature type="region of interest" description="Disordered" evidence="1">
    <location>
        <begin position="1"/>
        <end position="20"/>
    </location>
</feature>
<dbReference type="PANTHER" id="PTHR33375">
    <property type="entry name" value="CHROMOSOME-PARTITIONING PROTEIN PARB-RELATED"/>
    <property type="match status" value="1"/>
</dbReference>
<evidence type="ECO:0000313" key="3">
    <source>
        <dbReference type="Proteomes" id="UP000466332"/>
    </source>
</evidence>
<accession>A0ABW9WGX9</accession>
<evidence type="ECO:0008006" key="4">
    <source>
        <dbReference type="Google" id="ProtNLM"/>
    </source>
</evidence>
<dbReference type="RefSeq" id="WP_161045449.1">
    <property type="nucleotide sequence ID" value="NZ_WWCS01000007.1"/>
</dbReference>
<name>A0ABW9WGX9_9BURK</name>